<accession>A0A7V4DHB3</accession>
<dbReference type="PROSITE" id="PS51257">
    <property type="entry name" value="PROKAR_LIPOPROTEIN"/>
    <property type="match status" value="1"/>
</dbReference>
<dbReference type="AlphaFoldDB" id="A0A7V4DHB3"/>
<comment type="caution">
    <text evidence="2">The sequence shown here is derived from an EMBL/GenBank/DDBJ whole genome shotgun (WGS) entry which is preliminary data.</text>
</comment>
<keyword evidence="1" id="KW-0732">Signal</keyword>
<evidence type="ECO:0000313" key="2">
    <source>
        <dbReference type="EMBL" id="HGI75452.1"/>
    </source>
</evidence>
<gene>
    <name evidence="2" type="ORF">ENU96_07235</name>
</gene>
<organism evidence="2">
    <name type="scientific">Candidatus Caldatribacterium californiense</name>
    <dbReference type="NCBI Taxonomy" id="1454726"/>
    <lineage>
        <taxon>Bacteria</taxon>
        <taxon>Pseudomonadati</taxon>
        <taxon>Atribacterota</taxon>
        <taxon>Atribacteria</taxon>
        <taxon>Atribacterales</taxon>
        <taxon>Candidatus Caldatribacteriaceae</taxon>
        <taxon>Candidatus Caldatribacterium</taxon>
    </lineage>
</organism>
<feature type="signal peptide" evidence="1">
    <location>
        <begin position="1"/>
        <end position="19"/>
    </location>
</feature>
<name>A0A7V4DHB3_9BACT</name>
<dbReference type="EMBL" id="DTEN01000290">
    <property type="protein sequence ID" value="HGI75452.1"/>
    <property type="molecule type" value="Genomic_DNA"/>
</dbReference>
<evidence type="ECO:0000256" key="1">
    <source>
        <dbReference type="SAM" id="SignalP"/>
    </source>
</evidence>
<feature type="chain" id="PRO_5030834528" evidence="1">
    <location>
        <begin position="20"/>
        <end position="113"/>
    </location>
</feature>
<protein>
    <submittedName>
        <fullName evidence="2">Uncharacterized protein</fullName>
    </submittedName>
</protein>
<proteinExistence type="predicted"/>
<reference evidence="2" key="1">
    <citation type="journal article" date="2020" name="mSystems">
        <title>Genome- and Community-Level Interaction Insights into Carbon Utilization and Element Cycling Functions of Hydrothermarchaeota in Hydrothermal Sediment.</title>
        <authorList>
            <person name="Zhou Z."/>
            <person name="Liu Y."/>
            <person name="Xu W."/>
            <person name="Pan J."/>
            <person name="Luo Z.H."/>
            <person name="Li M."/>
        </authorList>
    </citation>
    <scope>NUCLEOTIDE SEQUENCE [LARGE SCALE GENOMIC DNA]</scope>
    <source>
        <strain evidence="2">SpSt-716</strain>
    </source>
</reference>
<sequence length="113" mass="12180">MQRILSLILTLLVVSALVATGCSGTGGTQPPGPVQPAMCTLRVQSTSPYVWGYVWVNGMNTGVYLDPMGVAQVGQYPCGQQVSVQIVDEFGQFSHIEVVTMVSPVTTLNFSWW</sequence>